<keyword evidence="1" id="KW-0175">Coiled coil</keyword>
<dbReference type="Pfam" id="PF00856">
    <property type="entry name" value="SET"/>
    <property type="match status" value="1"/>
</dbReference>
<comment type="caution">
    <text evidence="4">The sequence shown here is derived from an EMBL/GenBank/DDBJ whole genome shotgun (WGS) entry which is preliminary data.</text>
</comment>
<feature type="region of interest" description="Disordered" evidence="2">
    <location>
        <begin position="79"/>
        <end position="136"/>
    </location>
</feature>
<reference evidence="4 5" key="1">
    <citation type="submission" date="2021-07" db="EMBL/GenBank/DDBJ databases">
        <authorList>
            <person name="Palmer J.M."/>
        </authorList>
    </citation>
    <scope>NUCLEOTIDE SEQUENCE [LARGE SCALE GENOMIC DNA]</scope>
    <source>
        <strain evidence="4 5">AT_MEX2019</strain>
        <tissue evidence="4">Muscle</tissue>
    </source>
</reference>
<dbReference type="PANTHER" id="PTHR47306:SF2">
    <property type="entry name" value="CORE-BINDING (CB) DOMAIN-CONTAINING PROTEIN"/>
    <property type="match status" value="1"/>
</dbReference>
<dbReference type="EMBL" id="JAHUTI010032201">
    <property type="protein sequence ID" value="MED6242961.1"/>
    <property type="molecule type" value="Genomic_DNA"/>
</dbReference>
<dbReference type="InterPro" id="IPR046341">
    <property type="entry name" value="SET_dom_sf"/>
</dbReference>
<dbReference type="SMART" id="SM00317">
    <property type="entry name" value="SET"/>
    <property type="match status" value="1"/>
</dbReference>
<evidence type="ECO:0000259" key="3">
    <source>
        <dbReference type="PROSITE" id="PS50280"/>
    </source>
</evidence>
<organism evidence="4 5">
    <name type="scientific">Ataeniobius toweri</name>
    <dbReference type="NCBI Taxonomy" id="208326"/>
    <lineage>
        <taxon>Eukaryota</taxon>
        <taxon>Metazoa</taxon>
        <taxon>Chordata</taxon>
        <taxon>Craniata</taxon>
        <taxon>Vertebrata</taxon>
        <taxon>Euteleostomi</taxon>
        <taxon>Actinopterygii</taxon>
        <taxon>Neopterygii</taxon>
        <taxon>Teleostei</taxon>
        <taxon>Neoteleostei</taxon>
        <taxon>Acanthomorphata</taxon>
        <taxon>Ovalentaria</taxon>
        <taxon>Atherinomorphae</taxon>
        <taxon>Cyprinodontiformes</taxon>
        <taxon>Goodeidae</taxon>
        <taxon>Ataeniobius</taxon>
    </lineage>
</organism>
<name>A0ABU7AXJ2_9TELE</name>
<feature type="domain" description="SET" evidence="3">
    <location>
        <begin position="614"/>
        <end position="745"/>
    </location>
</feature>
<gene>
    <name evidence="4" type="ORF">ATANTOWER_012728</name>
</gene>
<sequence length="763" mass="85106">MKGQSPSEQQKELQRAKCSMKAWTLKGRCWDYRQLCRWCTDPAGRYELLNHLREAGFFVLHPPDEHELSTLKEAAALAEEAAEAAEPAAASAEVSVTSVESGSASGSEEEPGQEQDRSSGQTSTGQTGARKKMKGMGMYRQVSLDDPLLKSYRAHLAETLNISKSKQVIANVARWLHFLLPLSGQVSTEFVRGVAKVDQYVKNLESAQLGRATITTYIEHMLRFTAFVREQSNPEEAEDCEIFIQALKSALQNLGSKDERSRSPKLVVGPATTLRRCQGVIFRAEEEMQKLQKNLDQDSHVTEEQRTRYRYYCQALLILKLCLKPSVVENLTAKEWLERIPHGDMMDVVHHAVGKWTASFALFKSDASLLETYFNKVRAGYIQGSDVEDVRFFLTRSGSAIKSAHVELSRLHRHYNLPSVSSQDVRRVLWRDAAAAFPNDIALLGAYLGISEAKGGLSSRTNLSTEQVVGVACDISALAINTGSLQGKQAPKRRTESSQEEAKDLGAFLQTFPVGLDGRAPTKKKRQEKGFSTDRSLYDAWRSEQYKRRHQYLKSKWSRQQPAVQQVRSYIEQMGWTGNCVSAEEVVEHWTAPTSSALEKDEELIRHVAQQSWTGLVIAESRKHGAGRGLFTTKAFPKGSILCDYHGKVVDAAEGRHVIESLKPGEASYIYFFRKGAQDLCVNSQSDPCDCHPSLATFGRMINHSAKSFNVKGIVCDLQGHALPVLLLKATRDIKVGEEVYIDYGVTRRSFGGEGMGLSWLDD</sequence>
<evidence type="ECO:0000256" key="1">
    <source>
        <dbReference type="SAM" id="Coils"/>
    </source>
</evidence>
<protein>
    <recommendedName>
        <fullName evidence="3">SET domain-containing protein</fullName>
    </recommendedName>
</protein>
<dbReference type="InterPro" id="IPR001214">
    <property type="entry name" value="SET_dom"/>
</dbReference>
<dbReference type="Gene3D" id="2.170.270.10">
    <property type="entry name" value="SET domain"/>
    <property type="match status" value="1"/>
</dbReference>
<dbReference type="PROSITE" id="PS50280">
    <property type="entry name" value="SET"/>
    <property type="match status" value="1"/>
</dbReference>
<feature type="compositionally biased region" description="Polar residues" evidence="2">
    <location>
        <begin position="118"/>
        <end position="127"/>
    </location>
</feature>
<evidence type="ECO:0000313" key="4">
    <source>
        <dbReference type="EMBL" id="MED6242961.1"/>
    </source>
</evidence>
<evidence type="ECO:0000313" key="5">
    <source>
        <dbReference type="Proteomes" id="UP001345963"/>
    </source>
</evidence>
<dbReference type="SUPFAM" id="SSF82199">
    <property type="entry name" value="SET domain"/>
    <property type="match status" value="1"/>
</dbReference>
<accession>A0ABU7AXJ2</accession>
<keyword evidence="5" id="KW-1185">Reference proteome</keyword>
<dbReference type="PANTHER" id="PTHR47306">
    <property type="entry name" value="SI:CH211-178J18.4-RELATED"/>
    <property type="match status" value="1"/>
</dbReference>
<feature type="coiled-coil region" evidence="1">
    <location>
        <begin position="274"/>
        <end position="301"/>
    </location>
</feature>
<evidence type="ECO:0000256" key="2">
    <source>
        <dbReference type="SAM" id="MobiDB-lite"/>
    </source>
</evidence>
<proteinExistence type="predicted"/>
<dbReference type="Proteomes" id="UP001345963">
    <property type="component" value="Unassembled WGS sequence"/>
</dbReference>
<feature type="compositionally biased region" description="Low complexity" evidence="2">
    <location>
        <begin position="79"/>
        <end position="106"/>
    </location>
</feature>